<dbReference type="AlphaFoldDB" id="A0A9D2QUR3"/>
<feature type="coiled-coil region" evidence="1">
    <location>
        <begin position="412"/>
        <end position="446"/>
    </location>
</feature>
<reference evidence="2" key="1">
    <citation type="journal article" date="2021" name="PeerJ">
        <title>Extensive microbial diversity within the chicken gut microbiome revealed by metagenomics and culture.</title>
        <authorList>
            <person name="Gilroy R."/>
            <person name="Ravi A."/>
            <person name="Getino M."/>
            <person name="Pursley I."/>
            <person name="Horton D.L."/>
            <person name="Alikhan N.F."/>
            <person name="Baker D."/>
            <person name="Gharbi K."/>
            <person name="Hall N."/>
            <person name="Watson M."/>
            <person name="Adriaenssens E.M."/>
            <person name="Foster-Nyarko E."/>
            <person name="Jarju S."/>
            <person name="Secka A."/>
            <person name="Antonio M."/>
            <person name="Oren A."/>
            <person name="Chaudhuri R.R."/>
            <person name="La Ragione R."/>
            <person name="Hildebrand F."/>
            <person name="Pallen M.J."/>
        </authorList>
    </citation>
    <scope>NUCLEOTIDE SEQUENCE</scope>
    <source>
        <strain evidence="2">ChiBcec6-4105</strain>
    </source>
</reference>
<accession>A0A9D2QUR3</accession>
<dbReference type="Proteomes" id="UP000823892">
    <property type="component" value="Unassembled WGS sequence"/>
</dbReference>
<sequence>MKVLYSKFTRERNPQFQLETSIVEDEQGIKTVQKKALNPSGKKHIVNMYENYLRFSKKGTSCFLECMYKDDKVIFPYVEGKSLYAKLVAALDLRDKESFCYILRKYKEILKKSVYDVTSFKEEERFKSIFGVHSFPDNIKAARFLDVDLTFDNIIIDHQDQIKILDYEWIFECLVPVNFAVYRAAFAFYLKHGGQMNGIMTEDEFYAYLGIEQKEKKIYGEMNQSMMAYIMSSSSSLNNYKKKVRFLYELVQEPTLFSQMYVDTGSGYSEEESTVYPLKSTELENIIKFDLEPYKELRAVRFDPLNFPCGIKIYDIYAVTKDGKKRISYSDFLSNATEIYEEEADFLEQDPQIIIEIKKEEHWKKIVIHYEILFYREKEQIICYGNQDSALQLLEKENELFLKREFAFKKREEEYRTSLANAISELENLKERDQLLKDKLRYIEETKAYRLFLKEKVKKLGL</sequence>
<evidence type="ECO:0000313" key="2">
    <source>
        <dbReference type="EMBL" id="HJD29582.1"/>
    </source>
</evidence>
<evidence type="ECO:0000313" key="3">
    <source>
        <dbReference type="Proteomes" id="UP000823892"/>
    </source>
</evidence>
<name>A0A9D2QUR3_9FIRM</name>
<dbReference type="EMBL" id="DWUY01000258">
    <property type="protein sequence ID" value="HJD29582.1"/>
    <property type="molecule type" value="Genomic_DNA"/>
</dbReference>
<gene>
    <name evidence="2" type="ORF">H9914_11405</name>
</gene>
<reference evidence="2" key="2">
    <citation type="submission" date="2021-04" db="EMBL/GenBank/DDBJ databases">
        <authorList>
            <person name="Gilroy R."/>
        </authorList>
    </citation>
    <scope>NUCLEOTIDE SEQUENCE</scope>
    <source>
        <strain evidence="2">ChiBcec6-4105</strain>
    </source>
</reference>
<comment type="caution">
    <text evidence="2">The sequence shown here is derived from an EMBL/GenBank/DDBJ whole genome shotgun (WGS) entry which is preliminary data.</text>
</comment>
<protein>
    <submittedName>
        <fullName evidence="2">Uncharacterized protein</fullName>
    </submittedName>
</protein>
<evidence type="ECO:0000256" key="1">
    <source>
        <dbReference type="SAM" id="Coils"/>
    </source>
</evidence>
<organism evidence="2 3">
    <name type="scientific">Candidatus Blautia avicola</name>
    <dbReference type="NCBI Taxonomy" id="2838483"/>
    <lineage>
        <taxon>Bacteria</taxon>
        <taxon>Bacillati</taxon>
        <taxon>Bacillota</taxon>
        <taxon>Clostridia</taxon>
        <taxon>Lachnospirales</taxon>
        <taxon>Lachnospiraceae</taxon>
        <taxon>Blautia</taxon>
    </lineage>
</organism>
<keyword evidence="1" id="KW-0175">Coiled coil</keyword>
<proteinExistence type="predicted"/>